<feature type="transmembrane region" description="Helical" evidence="2">
    <location>
        <begin position="423"/>
        <end position="447"/>
    </location>
</feature>
<keyword evidence="2" id="KW-1133">Transmembrane helix</keyword>
<feature type="compositionally biased region" description="Low complexity" evidence="1">
    <location>
        <begin position="235"/>
        <end position="255"/>
    </location>
</feature>
<dbReference type="SUPFAM" id="SSF53067">
    <property type="entry name" value="Actin-like ATPase domain"/>
    <property type="match status" value="1"/>
</dbReference>
<feature type="region of interest" description="Disordered" evidence="1">
    <location>
        <begin position="688"/>
        <end position="707"/>
    </location>
</feature>
<evidence type="ECO:0000313" key="4">
    <source>
        <dbReference type="Proteomes" id="UP000322545"/>
    </source>
</evidence>
<feature type="compositionally biased region" description="Low complexity" evidence="1">
    <location>
        <begin position="478"/>
        <end position="513"/>
    </location>
</feature>
<dbReference type="InterPro" id="IPR043129">
    <property type="entry name" value="ATPase_NBD"/>
</dbReference>
<reference evidence="3 4" key="1">
    <citation type="submission" date="2016-11" db="EMBL/GenBank/DDBJ databases">
        <authorList>
            <person name="Varghese N."/>
            <person name="Submissions S."/>
        </authorList>
    </citation>
    <scope>NUCLEOTIDE SEQUENCE [LARGE SCALE GENOMIC DNA]</scope>
    <source>
        <strain evidence="3 4">DSM 28249</strain>
    </source>
</reference>
<proteinExistence type="predicted"/>
<evidence type="ECO:0000256" key="1">
    <source>
        <dbReference type="SAM" id="MobiDB-lite"/>
    </source>
</evidence>
<feature type="compositionally biased region" description="Low complexity" evidence="1">
    <location>
        <begin position="689"/>
        <end position="707"/>
    </location>
</feature>
<evidence type="ECO:0000256" key="2">
    <source>
        <dbReference type="SAM" id="Phobius"/>
    </source>
</evidence>
<keyword evidence="2" id="KW-0472">Membrane</keyword>
<feature type="compositionally biased region" description="Basic and acidic residues" evidence="1">
    <location>
        <begin position="320"/>
        <end position="330"/>
    </location>
</feature>
<accession>A0A1M7FJJ0</accession>
<name>A0A1M7FJJ0_9RHOB</name>
<keyword evidence="4" id="KW-1185">Reference proteome</keyword>
<feature type="region of interest" description="Disordered" evidence="1">
    <location>
        <begin position="164"/>
        <end position="348"/>
    </location>
</feature>
<sequence length="854" mass="88802">MKPNFALTLSFDGIGLLHRAEAGWHVVGEVSLDGSNLATELADLRAKGLALDPSGMTTQLVIPDEQIKFLSFSAANADHDALEQAVRDNLTGATPYALEDLVYDWSLDAGQVHVAAVARETLAEAEEFASAHAFNPVSFTAKPGSGQFAGAPWFGKTAQAGQHIPEGETLDPDTAPIHVIGPAPPPPADAAETADLPASDPADSAATPALADADPSDADTATPADAAPDLDDAQAQDAAPDLDAAQTPDEATAPDTDPDPEAVSNPQAPDEPEADQTPAAPPVTPPVAAPGADQTPAPAFRSIRATRDEPSALPAAPRLEGADRSLRTPDDAPPVTGQPEDALSERNASRLAASLAAEPQDRLHPAPAEPPAETSAASFFFARRSSEPVPATVAAPPPPADEKQRMTIFGAREPVEVGGKPRYLGLILTALLLLFLIVVAAWASVFAEDGIARLFRSAPEPQIAQVPKRPDPAPLPAPAQTQPAPTDLAALPDADANADASAPATTDTSSLTARPDPTELSPDEALARYAATGIWLMAPEAPSAPGLITLDDFYQTSIDTRVRSSDAVALPDMDSLRHEARPQTPPAPAPAGTRFTVDERGLVVATPEGALTPQGVRVFAGRPALTPPALPDRPTAIASALPEAETSRLLGVRPQLRPDTLAEQNERASLGAGGRSLAELATLRPRLRPPSAQQTAQQAAAPTPNVDPDAVAAALAEAASEPDPFASATPQAVTASLKPNPRPNNFDRTVARTREAEQATPVAANQRMAPSAPTATTVARAATDQNVISLRQVNLIGVYGTPTNRRALVRLANGRYEKVKVGDRLDGGQVAAIGNDELRYLKRGRNIVLKMPRG</sequence>
<dbReference type="Proteomes" id="UP000322545">
    <property type="component" value="Unassembled WGS sequence"/>
</dbReference>
<feature type="region of interest" description="Disordered" evidence="1">
    <location>
        <begin position="717"/>
        <end position="747"/>
    </location>
</feature>
<dbReference type="AlphaFoldDB" id="A0A1M7FJJ0"/>
<dbReference type="EMBL" id="FRCB01000004">
    <property type="protein sequence ID" value="SHM03958.1"/>
    <property type="molecule type" value="Genomic_DNA"/>
</dbReference>
<keyword evidence="2" id="KW-0812">Transmembrane</keyword>
<evidence type="ECO:0000313" key="3">
    <source>
        <dbReference type="EMBL" id="SHM03958.1"/>
    </source>
</evidence>
<feature type="compositionally biased region" description="Pro residues" evidence="1">
    <location>
        <begin position="279"/>
        <end position="288"/>
    </location>
</feature>
<gene>
    <name evidence="3" type="ORF">SAMN05443432_104213</name>
</gene>
<protein>
    <recommendedName>
        <fullName evidence="5">Type IV pilus biogenesis protein PilP</fullName>
    </recommendedName>
</protein>
<organism evidence="3 4">
    <name type="scientific">Roseovarius litoreus</name>
    <dbReference type="NCBI Taxonomy" id="1155722"/>
    <lineage>
        <taxon>Bacteria</taxon>
        <taxon>Pseudomonadati</taxon>
        <taxon>Pseudomonadota</taxon>
        <taxon>Alphaproteobacteria</taxon>
        <taxon>Rhodobacterales</taxon>
        <taxon>Roseobacteraceae</taxon>
        <taxon>Roseovarius</taxon>
    </lineage>
</organism>
<feature type="compositionally biased region" description="Low complexity" evidence="1">
    <location>
        <begin position="189"/>
        <end position="227"/>
    </location>
</feature>
<feature type="region of interest" description="Disordered" evidence="1">
    <location>
        <begin position="463"/>
        <end position="520"/>
    </location>
</feature>
<dbReference type="RefSeq" id="WP_149779395.1">
    <property type="nucleotide sequence ID" value="NZ_FRCB01000004.1"/>
</dbReference>
<evidence type="ECO:0008006" key="5">
    <source>
        <dbReference type="Google" id="ProtNLM"/>
    </source>
</evidence>